<organism evidence="2 3">
    <name type="scientific">Agrococcus sediminis</name>
    <dbReference type="NCBI Taxonomy" id="2599924"/>
    <lineage>
        <taxon>Bacteria</taxon>
        <taxon>Bacillati</taxon>
        <taxon>Actinomycetota</taxon>
        <taxon>Actinomycetes</taxon>
        <taxon>Micrococcales</taxon>
        <taxon>Microbacteriaceae</taxon>
        <taxon>Agrococcus</taxon>
    </lineage>
</organism>
<dbReference type="EMBL" id="VOIR01000016">
    <property type="protein sequence ID" value="KAA6431412.1"/>
    <property type="molecule type" value="Genomic_DNA"/>
</dbReference>
<dbReference type="OrthoDB" id="7593424at2"/>
<dbReference type="Gene3D" id="3.40.1350.10">
    <property type="match status" value="1"/>
</dbReference>
<comment type="caution">
    <text evidence="2">The sequence shown here is derived from an EMBL/GenBank/DDBJ whole genome shotgun (WGS) entry which is preliminary data.</text>
</comment>
<name>A0A5M8QA29_9MICO</name>
<reference evidence="2 3" key="1">
    <citation type="submission" date="2019-08" db="EMBL/GenBank/DDBJ databases">
        <title>Agrococcus lahaulensis sp. nov., isolated from a cold desert of the Indian Himalayas.</title>
        <authorList>
            <person name="Qu J.H."/>
        </authorList>
    </citation>
    <scope>NUCLEOTIDE SEQUENCE [LARGE SCALE GENOMIC DNA]</scope>
    <source>
        <strain evidence="2 3">NS18</strain>
    </source>
</reference>
<evidence type="ECO:0000313" key="3">
    <source>
        <dbReference type="Proteomes" id="UP000323221"/>
    </source>
</evidence>
<evidence type="ECO:0000313" key="2">
    <source>
        <dbReference type="EMBL" id="KAA6431412.1"/>
    </source>
</evidence>
<keyword evidence="2" id="KW-0378">Hydrolase</keyword>
<dbReference type="InterPro" id="IPR052906">
    <property type="entry name" value="Type_IV_Methyl-Rstrct_Enzyme"/>
</dbReference>
<evidence type="ECO:0000259" key="1">
    <source>
        <dbReference type="Pfam" id="PF04471"/>
    </source>
</evidence>
<dbReference type="PANTHER" id="PTHR30015:SF7">
    <property type="entry name" value="TYPE IV METHYL-DIRECTED RESTRICTION ENZYME ECOKMRR"/>
    <property type="match status" value="1"/>
</dbReference>
<protein>
    <submittedName>
        <fullName evidence="2">Restriction endonuclease</fullName>
    </submittedName>
</protein>
<dbReference type="Proteomes" id="UP000323221">
    <property type="component" value="Unassembled WGS sequence"/>
</dbReference>
<dbReference type="InterPro" id="IPR007560">
    <property type="entry name" value="Restrct_endonuc_IV_Mrr"/>
</dbReference>
<accession>A0A5M8QA29</accession>
<dbReference type="Pfam" id="PF04471">
    <property type="entry name" value="Mrr_cat"/>
    <property type="match status" value="1"/>
</dbReference>
<dbReference type="AlphaFoldDB" id="A0A5M8QA29"/>
<dbReference type="InterPro" id="IPR011856">
    <property type="entry name" value="tRNA_endonuc-like_dom_sf"/>
</dbReference>
<proteinExistence type="predicted"/>
<feature type="domain" description="Restriction endonuclease type IV Mrr" evidence="1">
    <location>
        <begin position="237"/>
        <end position="366"/>
    </location>
</feature>
<keyword evidence="2" id="KW-0540">Nuclease</keyword>
<dbReference type="GO" id="GO:0015666">
    <property type="term" value="F:restriction endodeoxyribonuclease activity"/>
    <property type="evidence" value="ECO:0007669"/>
    <property type="project" value="TreeGrafter"/>
</dbReference>
<gene>
    <name evidence="2" type="ORF">FQ330_11380</name>
</gene>
<dbReference type="PANTHER" id="PTHR30015">
    <property type="entry name" value="MRR RESTRICTION SYSTEM PROTEIN"/>
    <property type="match status" value="1"/>
</dbReference>
<sequence length="381" mass="42181">MDRAAANLAKLDAVWERAQPMLPSGPSRGSSREYEDLRRAWSVLLSGLPPIDGWTVTEELPDADAAGQAFIDYADIGEPPFALMNQLEEPSNQLDEYRFRLAQARRRAIHERLDDLTSTINETLPQVVESVPRDSNDRLEDPTTAVIEDAISEIERLLGDTTERGGRWTDLHRHMHFGQGHDWHDIVEMDWPSVRADIEAASLAESDPLPVPGIDLGVAASARPAGAASTGLSWSALDDDGFERLLFDLLRAFPRYQNVEWLMKTRAADRGRDLSAERVIQDDGGTTRTERVIIQAKHWTTKSVGPADVTGTLAALSLWEPPPVRALVIATSGRFTTDAVAVAEKHNADGKLPFIELWPDSRLETLLSQRPDLIASHGLRP</sequence>
<keyword evidence="2" id="KW-0255">Endonuclease</keyword>
<dbReference type="GO" id="GO:0003677">
    <property type="term" value="F:DNA binding"/>
    <property type="evidence" value="ECO:0007669"/>
    <property type="project" value="InterPro"/>
</dbReference>
<keyword evidence="3" id="KW-1185">Reference proteome</keyword>
<dbReference type="SUPFAM" id="SSF52980">
    <property type="entry name" value="Restriction endonuclease-like"/>
    <property type="match status" value="1"/>
</dbReference>
<dbReference type="GO" id="GO:0009307">
    <property type="term" value="P:DNA restriction-modification system"/>
    <property type="evidence" value="ECO:0007669"/>
    <property type="project" value="InterPro"/>
</dbReference>
<dbReference type="InterPro" id="IPR011335">
    <property type="entry name" value="Restrct_endonuc-II-like"/>
</dbReference>